<organism evidence="1 2">
    <name type="scientific">Calidifontibacillus erzurumensis</name>
    <dbReference type="NCBI Taxonomy" id="2741433"/>
    <lineage>
        <taxon>Bacteria</taxon>
        <taxon>Bacillati</taxon>
        <taxon>Bacillota</taxon>
        <taxon>Bacilli</taxon>
        <taxon>Bacillales</taxon>
        <taxon>Bacillaceae</taxon>
        <taxon>Calidifontibacillus/Schinkia group</taxon>
        <taxon>Calidifontibacillus</taxon>
    </lineage>
</organism>
<keyword evidence="2" id="KW-1185">Reference proteome</keyword>
<evidence type="ECO:0000313" key="2">
    <source>
        <dbReference type="Proteomes" id="UP000625804"/>
    </source>
</evidence>
<protein>
    <submittedName>
        <fullName evidence="1">ATP-binding protein</fullName>
    </submittedName>
</protein>
<dbReference type="AlphaFoldDB" id="A0A8J8GGT3"/>
<reference evidence="1" key="1">
    <citation type="submission" date="2020-06" db="EMBL/GenBank/DDBJ databases">
        <title>A novel thermopfilic bacterium from Erzurum, Turkey.</title>
        <authorList>
            <person name="Adiguzel A."/>
            <person name="Ay H."/>
            <person name="Baltaci M.O."/>
        </authorList>
    </citation>
    <scope>NUCLEOTIDE SEQUENCE</scope>
    <source>
        <strain evidence="1">P2</strain>
    </source>
</reference>
<keyword evidence="1" id="KW-0547">Nucleotide-binding</keyword>
<dbReference type="Proteomes" id="UP000625804">
    <property type="component" value="Unassembled WGS sequence"/>
</dbReference>
<accession>A0A8J8GGT3</accession>
<dbReference type="EMBL" id="JABTTE010000073">
    <property type="protein sequence ID" value="NSL53387.1"/>
    <property type="molecule type" value="Genomic_DNA"/>
</dbReference>
<proteinExistence type="predicted"/>
<gene>
    <name evidence="1" type="ORF">HR057_16850</name>
</gene>
<sequence>MIELKEVCKVLHLAHVAERFEEIPFENKEQFIRDVLMLEVDARQTT</sequence>
<feature type="non-terminal residue" evidence="1">
    <location>
        <position position="46"/>
    </location>
</feature>
<name>A0A8J8GGT3_9BACI</name>
<evidence type="ECO:0000313" key="1">
    <source>
        <dbReference type="EMBL" id="NSL53387.1"/>
    </source>
</evidence>
<keyword evidence="1" id="KW-0067">ATP-binding</keyword>
<comment type="caution">
    <text evidence="1">The sequence shown here is derived from an EMBL/GenBank/DDBJ whole genome shotgun (WGS) entry which is preliminary data.</text>
</comment>
<dbReference type="GO" id="GO:0005524">
    <property type="term" value="F:ATP binding"/>
    <property type="evidence" value="ECO:0007669"/>
    <property type="project" value="UniProtKB-KW"/>
</dbReference>